<evidence type="ECO:0000256" key="4">
    <source>
        <dbReference type="PIRSR" id="PIRSR602157-1"/>
    </source>
</evidence>
<reference evidence="5 6" key="1">
    <citation type="submission" date="2021-06" db="EMBL/GenBank/DDBJ databases">
        <title>Caerostris darwini draft genome.</title>
        <authorList>
            <person name="Kono N."/>
            <person name="Arakawa K."/>
        </authorList>
    </citation>
    <scope>NUCLEOTIDE SEQUENCE [LARGE SCALE GENOMIC DNA]</scope>
</reference>
<keyword evidence="3" id="KW-0732">Signal</keyword>
<evidence type="ECO:0000256" key="3">
    <source>
        <dbReference type="ARBA" id="ARBA00022729"/>
    </source>
</evidence>
<dbReference type="AlphaFoldDB" id="A0AAV4Q1Q1"/>
<gene>
    <name evidence="5" type="primary">CG3556_8</name>
    <name evidence="5" type="ORF">CDAR_407391</name>
</gene>
<comment type="subcellular location">
    <subcellularLocation>
        <location evidence="1">Secreted</location>
    </subcellularLocation>
</comment>
<proteinExistence type="predicted"/>
<dbReference type="CDD" id="cd00688">
    <property type="entry name" value="ISOPREN_C2_like"/>
    <property type="match status" value="1"/>
</dbReference>
<organism evidence="5 6">
    <name type="scientific">Caerostris darwini</name>
    <dbReference type="NCBI Taxonomy" id="1538125"/>
    <lineage>
        <taxon>Eukaryota</taxon>
        <taxon>Metazoa</taxon>
        <taxon>Ecdysozoa</taxon>
        <taxon>Arthropoda</taxon>
        <taxon>Chelicerata</taxon>
        <taxon>Arachnida</taxon>
        <taxon>Araneae</taxon>
        <taxon>Araneomorphae</taxon>
        <taxon>Entelegynae</taxon>
        <taxon>Araneoidea</taxon>
        <taxon>Araneidae</taxon>
        <taxon>Caerostris</taxon>
    </lineage>
</organism>
<dbReference type="Gene3D" id="1.50.10.20">
    <property type="match status" value="1"/>
</dbReference>
<keyword evidence="2" id="KW-0964">Secreted</keyword>
<dbReference type="PANTHER" id="PTHR10559">
    <property type="entry name" value="TRANSCOBALAMIN-1/GASTRIC INTRINSIC FACTOR"/>
    <property type="match status" value="1"/>
</dbReference>
<evidence type="ECO:0000313" key="6">
    <source>
        <dbReference type="Proteomes" id="UP001054837"/>
    </source>
</evidence>
<protein>
    <submittedName>
        <fullName evidence="5">Uncharacterized protein CG3556</fullName>
    </submittedName>
</protein>
<keyword evidence="6" id="KW-1185">Reference proteome</keyword>
<evidence type="ECO:0000313" key="5">
    <source>
        <dbReference type="EMBL" id="GIY02950.1"/>
    </source>
</evidence>
<feature type="binding site" evidence="4">
    <location>
        <begin position="190"/>
        <end position="191"/>
    </location>
    <ligand>
        <name>cyanocob(III)alamin</name>
        <dbReference type="ChEBI" id="CHEBI:17439"/>
    </ligand>
</feature>
<name>A0AAV4Q1Q1_9ARAC</name>
<comment type="caution">
    <text evidence="5">The sequence shown here is derived from an EMBL/GenBank/DDBJ whole genome shotgun (WGS) entry which is preliminary data.</text>
</comment>
<sequence length="248" mass="28046">MQSMALMALACVENNRNISEVKENVTAAVDRLKKRQNEDGSFGNKYTTALVMQAFLSIGRSEDKDWNAQAAVEFLMKQQNESHGSFGGFLATYLILPILNVKSLTDIGKINCTDPMKVAKTRSPVSNIQSKLGPKMKIRYYFYIGDKKDQVHLLELKAPSNITVLDAMRLAVDADSKYKFLGKRIKGKFYIHELFGIANDPEDGKFWLLYVSNGNSPLEIITKSPEEVYLKNDDQIVMWYKTAQISLE</sequence>
<dbReference type="EMBL" id="BPLQ01003766">
    <property type="protein sequence ID" value="GIY02950.1"/>
    <property type="molecule type" value="Genomic_DNA"/>
</dbReference>
<evidence type="ECO:0000256" key="1">
    <source>
        <dbReference type="ARBA" id="ARBA00004613"/>
    </source>
</evidence>
<dbReference type="Gene3D" id="2.170.130.30">
    <property type="match status" value="1"/>
</dbReference>
<dbReference type="SUPFAM" id="SSF48239">
    <property type="entry name" value="Terpenoid cyclases/Protein prenyltransferases"/>
    <property type="match status" value="1"/>
</dbReference>
<dbReference type="GO" id="GO:0005615">
    <property type="term" value="C:extracellular space"/>
    <property type="evidence" value="ECO:0007669"/>
    <property type="project" value="TreeGrafter"/>
</dbReference>
<feature type="binding site" evidence="4">
    <location>
        <position position="44"/>
    </location>
    <ligand>
        <name>cyanocob(III)alamin</name>
        <dbReference type="ChEBI" id="CHEBI:17439"/>
    </ligand>
</feature>
<dbReference type="InterPro" id="IPR008930">
    <property type="entry name" value="Terpenoid_cyclase/PrenylTrfase"/>
</dbReference>
<keyword evidence="4" id="KW-0170">Cobalt</keyword>
<dbReference type="Proteomes" id="UP001054837">
    <property type="component" value="Unassembled WGS sequence"/>
</dbReference>
<dbReference type="Pfam" id="PF01122">
    <property type="entry name" value="Cobalamin_bind"/>
    <property type="match status" value="1"/>
</dbReference>
<accession>A0AAV4Q1Q1</accession>
<feature type="binding site" evidence="4">
    <location>
        <position position="218"/>
    </location>
    <ligand>
        <name>cyanocob(III)alamin</name>
        <dbReference type="ChEBI" id="CHEBI:17439"/>
    </ligand>
</feature>
<dbReference type="PANTHER" id="PTHR10559:SF18">
    <property type="entry name" value="TRANSCOBALAMIN II"/>
    <property type="match status" value="1"/>
</dbReference>
<dbReference type="GO" id="GO:0015889">
    <property type="term" value="P:cobalamin transport"/>
    <property type="evidence" value="ECO:0007669"/>
    <property type="project" value="InterPro"/>
</dbReference>
<feature type="binding site" evidence="4">
    <location>
        <begin position="207"/>
        <end position="209"/>
    </location>
    <ligand>
        <name>cyanocob(III)alamin</name>
        <dbReference type="ChEBI" id="CHEBI:17439"/>
    </ligand>
</feature>
<evidence type="ECO:0000256" key="2">
    <source>
        <dbReference type="ARBA" id="ARBA00022525"/>
    </source>
</evidence>
<dbReference type="GO" id="GO:0031419">
    <property type="term" value="F:cobalamin binding"/>
    <property type="evidence" value="ECO:0007669"/>
    <property type="project" value="InterPro"/>
</dbReference>
<dbReference type="InterPro" id="IPR002157">
    <property type="entry name" value="Cbl-bd_prot"/>
</dbReference>
<dbReference type="InterPro" id="IPR051588">
    <property type="entry name" value="Cobalamin_Transport"/>
</dbReference>